<reference evidence="1 2" key="1">
    <citation type="journal article" date="2019" name="Int. J. Syst. Evol. Microbiol.">
        <title>The Global Catalogue of Microorganisms (GCM) 10K type strain sequencing project: providing services to taxonomists for standard genome sequencing and annotation.</title>
        <authorList>
            <consortium name="The Broad Institute Genomics Platform"/>
            <consortium name="The Broad Institute Genome Sequencing Center for Infectious Disease"/>
            <person name="Wu L."/>
            <person name="Ma J."/>
        </authorList>
    </citation>
    <scope>NUCLEOTIDE SEQUENCE [LARGE SCALE GENOMIC DNA]</scope>
    <source>
        <strain evidence="1 2">JCM 13813</strain>
    </source>
</reference>
<proteinExistence type="predicted"/>
<evidence type="ECO:0000313" key="1">
    <source>
        <dbReference type="EMBL" id="GAA2093616.1"/>
    </source>
</evidence>
<gene>
    <name evidence="1" type="ORF">GCM10009726_00100</name>
</gene>
<name>A0ABN2WKA4_9ACTN</name>
<accession>A0ABN2WKA4</accession>
<evidence type="ECO:0000313" key="2">
    <source>
        <dbReference type="Proteomes" id="UP001501161"/>
    </source>
</evidence>
<organism evidence="1 2">
    <name type="scientific">Nocardioides furvisabuli</name>
    <dbReference type="NCBI Taxonomy" id="375542"/>
    <lineage>
        <taxon>Bacteria</taxon>
        <taxon>Bacillati</taxon>
        <taxon>Actinomycetota</taxon>
        <taxon>Actinomycetes</taxon>
        <taxon>Propionibacteriales</taxon>
        <taxon>Nocardioidaceae</taxon>
        <taxon>Nocardioides</taxon>
    </lineage>
</organism>
<protein>
    <recommendedName>
        <fullName evidence="3">Serine/arginine repetitive matrix protein 2</fullName>
    </recommendedName>
</protein>
<dbReference type="RefSeq" id="WP_231252659.1">
    <property type="nucleotide sequence ID" value="NZ_JAIGQB010000014.1"/>
</dbReference>
<dbReference type="EMBL" id="BAAAMQ010000002">
    <property type="protein sequence ID" value="GAA2093616.1"/>
    <property type="molecule type" value="Genomic_DNA"/>
</dbReference>
<evidence type="ECO:0008006" key="3">
    <source>
        <dbReference type="Google" id="ProtNLM"/>
    </source>
</evidence>
<keyword evidence="2" id="KW-1185">Reference proteome</keyword>
<dbReference type="Proteomes" id="UP001501161">
    <property type="component" value="Unassembled WGS sequence"/>
</dbReference>
<comment type="caution">
    <text evidence="1">The sequence shown here is derived from an EMBL/GenBank/DDBJ whole genome shotgun (WGS) entry which is preliminary data.</text>
</comment>
<sequence>MNDPIYATAEGLRLLLLDLAYAGPGAWETDPDAAELMAYAMDKYGALAHKYGLEPTDAATYAFEIMNARATRLAEDPWAVITHAVHLSLVYESRARGLLCSNQQARHSSGFGYHDAERFSERDDELANYHSAFQIEDDLSAIDDPRQESIEDEPTNAYFALDQAIQFFVELGWSRRTARLGLEYIAARLIRTGTRLSAFESLRRDGNGPALLDVDHKSWLAVLRGVLGNQHRDRSHTSEGRGILLRLMSGEGLDELFEDGALAGLIERAAPEYTSASTGRV</sequence>